<dbReference type="EMBL" id="ABCB02000016">
    <property type="protein sequence ID" value="EDO62061.1"/>
    <property type="molecule type" value="Genomic_DNA"/>
</dbReference>
<accession>A7VQT9</accession>
<dbReference type="HOGENOM" id="CLU_3268057_0_0_9"/>
<comment type="caution">
    <text evidence="1">The sequence shown here is derived from an EMBL/GenBank/DDBJ whole genome shotgun (WGS) entry which is preliminary data.</text>
</comment>
<sequence length="41" mass="4665">MFFPNSAKCRRKEEPLTGVVRSRRGFKHLLVKKGKAGEPHA</sequence>
<reference evidence="1 2" key="1">
    <citation type="submission" date="2007-08" db="EMBL/GenBank/DDBJ databases">
        <title>Draft genome sequence of Clostridium leptum (DSM 753).</title>
        <authorList>
            <person name="Sudarsanam P."/>
            <person name="Ley R."/>
            <person name="Guruge J."/>
            <person name="Turnbaugh P.J."/>
            <person name="Mahowald M."/>
            <person name="Liep D."/>
            <person name="Gordon J."/>
        </authorList>
    </citation>
    <scope>NUCLEOTIDE SEQUENCE [LARGE SCALE GENOMIC DNA]</scope>
    <source>
        <strain evidence="1 2">DSM 753</strain>
    </source>
</reference>
<evidence type="ECO:0000313" key="1">
    <source>
        <dbReference type="EMBL" id="EDO62061.1"/>
    </source>
</evidence>
<dbReference type="AlphaFoldDB" id="A7VQT9"/>
<protein>
    <submittedName>
        <fullName evidence="1">Uncharacterized protein</fullName>
    </submittedName>
</protein>
<dbReference type="Proteomes" id="UP000003490">
    <property type="component" value="Unassembled WGS sequence"/>
</dbReference>
<name>A7VQT9_9FIRM</name>
<reference evidence="1 2" key="2">
    <citation type="submission" date="2007-08" db="EMBL/GenBank/DDBJ databases">
        <authorList>
            <person name="Fulton L."/>
            <person name="Clifton S."/>
            <person name="Fulton B."/>
            <person name="Xu J."/>
            <person name="Minx P."/>
            <person name="Pepin K.H."/>
            <person name="Johnson M."/>
            <person name="Thiruvilangam P."/>
            <person name="Bhonagiri V."/>
            <person name="Nash W.E."/>
            <person name="Wang C."/>
            <person name="Mardis E.R."/>
            <person name="Wilson R.K."/>
        </authorList>
    </citation>
    <scope>NUCLEOTIDE SEQUENCE [LARGE SCALE GENOMIC DNA]</scope>
    <source>
        <strain evidence="1 2">DSM 753</strain>
    </source>
</reference>
<gene>
    <name evidence="1" type="ORF">CLOLEP_00921</name>
</gene>
<evidence type="ECO:0000313" key="2">
    <source>
        <dbReference type="Proteomes" id="UP000003490"/>
    </source>
</evidence>
<organism evidence="1 2">
    <name type="scientific">[Clostridium] leptum DSM 753</name>
    <dbReference type="NCBI Taxonomy" id="428125"/>
    <lineage>
        <taxon>Bacteria</taxon>
        <taxon>Bacillati</taxon>
        <taxon>Bacillota</taxon>
        <taxon>Clostridia</taxon>
        <taxon>Eubacteriales</taxon>
        <taxon>Oscillospiraceae</taxon>
        <taxon>Oscillospiraceae incertae sedis</taxon>
    </lineage>
</organism>
<proteinExistence type="predicted"/>